<evidence type="ECO:0000313" key="3">
    <source>
        <dbReference type="EMBL" id="SFG55956.1"/>
    </source>
</evidence>
<dbReference type="SUPFAM" id="SSF56925">
    <property type="entry name" value="OMPA-like"/>
    <property type="match status" value="1"/>
</dbReference>
<feature type="domain" description="Outer membrane protein beta-barrel" evidence="2">
    <location>
        <begin position="22"/>
        <end position="183"/>
    </location>
</feature>
<sequence length="208" mass="22688">MRKLFIIGLGLTLSFIGLNAKAQSMDAKFGVKAGGNMTMMGKYEFLGTEYTSKYVPGWQAGFFLELPLSEKLSFMPEVLYSQKGGRVEGSDSGNSGEIKLKAGYIEVPVMLSFNASPAFSIQLGAQASFLTNQTSELYVNDVLTTTVTDKDNFRSSVAGGIVGMGYKISPKVNLNARYNMDFQSFTKDNLNQDKARFNGFALSLGYGF</sequence>
<evidence type="ECO:0000256" key="1">
    <source>
        <dbReference type="SAM" id="SignalP"/>
    </source>
</evidence>
<gene>
    <name evidence="3" type="ORF">SAMN04489864_10145</name>
</gene>
<dbReference type="Proteomes" id="UP000199666">
    <property type="component" value="Unassembled WGS sequence"/>
</dbReference>
<dbReference type="STRING" id="414048.SAMN04489864_10145"/>
<accession>A0A1I2T0J3</accession>
<feature type="chain" id="PRO_5011515391" evidence="1">
    <location>
        <begin position="23"/>
        <end position="208"/>
    </location>
</feature>
<dbReference type="InterPro" id="IPR011250">
    <property type="entry name" value="OMP/PagP_B-barrel"/>
</dbReference>
<proteinExistence type="predicted"/>
<dbReference type="EMBL" id="FOPP01000001">
    <property type="protein sequence ID" value="SFG55956.1"/>
    <property type="molecule type" value="Genomic_DNA"/>
</dbReference>
<keyword evidence="1" id="KW-0732">Signal</keyword>
<dbReference type="OrthoDB" id="947434at2"/>
<name>A0A1I2T0J3_9SPHI</name>
<organism evidence="3 4">
    <name type="scientific">Pedobacter insulae</name>
    <dbReference type="NCBI Taxonomy" id="414048"/>
    <lineage>
        <taxon>Bacteria</taxon>
        <taxon>Pseudomonadati</taxon>
        <taxon>Bacteroidota</taxon>
        <taxon>Sphingobacteriia</taxon>
        <taxon>Sphingobacteriales</taxon>
        <taxon>Sphingobacteriaceae</taxon>
        <taxon>Pedobacter</taxon>
    </lineage>
</organism>
<dbReference type="AlphaFoldDB" id="A0A1I2T0J3"/>
<dbReference type="InterPro" id="IPR025665">
    <property type="entry name" value="Beta-barrel_OMP_2"/>
</dbReference>
<keyword evidence="4" id="KW-1185">Reference proteome</keyword>
<dbReference type="RefSeq" id="WP_090991547.1">
    <property type="nucleotide sequence ID" value="NZ_FOPP01000001.1"/>
</dbReference>
<evidence type="ECO:0000259" key="2">
    <source>
        <dbReference type="Pfam" id="PF13568"/>
    </source>
</evidence>
<feature type="signal peptide" evidence="1">
    <location>
        <begin position="1"/>
        <end position="22"/>
    </location>
</feature>
<dbReference type="Pfam" id="PF13568">
    <property type="entry name" value="OMP_b-brl_2"/>
    <property type="match status" value="1"/>
</dbReference>
<reference evidence="3 4" key="1">
    <citation type="submission" date="2016-10" db="EMBL/GenBank/DDBJ databases">
        <authorList>
            <person name="de Groot N.N."/>
        </authorList>
    </citation>
    <scope>NUCLEOTIDE SEQUENCE [LARGE SCALE GENOMIC DNA]</scope>
    <source>
        <strain evidence="3 4">DSM 18684</strain>
    </source>
</reference>
<protein>
    <submittedName>
        <fullName evidence="3">Outer membrane protein beta-barrel domain-containing protein</fullName>
    </submittedName>
</protein>
<evidence type="ECO:0000313" key="4">
    <source>
        <dbReference type="Proteomes" id="UP000199666"/>
    </source>
</evidence>